<protein>
    <submittedName>
        <fullName evidence="2">Phage-related protein</fullName>
    </submittedName>
</protein>
<dbReference type="InterPro" id="IPR010359">
    <property type="entry name" value="IrrE_HExxH"/>
</dbReference>
<gene>
    <name evidence="2" type="ORF">FM115_01020</name>
</gene>
<evidence type="ECO:0000313" key="2">
    <source>
        <dbReference type="EMBL" id="SJN18839.1"/>
    </source>
</evidence>
<dbReference type="RefSeq" id="WP_087057007.1">
    <property type="nucleotide sequence ID" value="NZ_FUKW01000014.1"/>
</dbReference>
<dbReference type="Pfam" id="PF06114">
    <property type="entry name" value="Peptidase_M78"/>
    <property type="match status" value="1"/>
</dbReference>
<dbReference type="Gene3D" id="1.10.10.2910">
    <property type="match status" value="1"/>
</dbReference>
<sequence>MKEKSNRLIKQLYEEHKTYNPFLLAEKIGIEVMFVAFGKTPKGETVRFKQETLILLNESLIDKNERYFVLAHELYHAIEHNNLSAYYTTQRNGKGTLEREASTFAGHLMINQYKEEYGYLPETFQVLRDVYGVPENLELYLAN</sequence>
<accession>A0A1R4IGI6</accession>
<dbReference type="EMBL" id="FUKW01000014">
    <property type="protein sequence ID" value="SJN18839.1"/>
    <property type="molecule type" value="Genomic_DNA"/>
</dbReference>
<organism evidence="2 3">
    <name type="scientific">Marinilactibacillus psychrotolerans 42ea</name>
    <dbReference type="NCBI Taxonomy" id="1255609"/>
    <lineage>
        <taxon>Bacteria</taxon>
        <taxon>Bacillati</taxon>
        <taxon>Bacillota</taxon>
        <taxon>Bacilli</taxon>
        <taxon>Lactobacillales</taxon>
        <taxon>Carnobacteriaceae</taxon>
        <taxon>Marinilactibacillus</taxon>
    </lineage>
</organism>
<feature type="domain" description="IrrE N-terminal-like" evidence="1">
    <location>
        <begin position="25"/>
        <end position="112"/>
    </location>
</feature>
<dbReference type="AlphaFoldDB" id="A0A1R4IGI6"/>
<evidence type="ECO:0000259" key="1">
    <source>
        <dbReference type="Pfam" id="PF06114"/>
    </source>
</evidence>
<proteinExistence type="predicted"/>
<evidence type="ECO:0000313" key="3">
    <source>
        <dbReference type="Proteomes" id="UP000195611"/>
    </source>
</evidence>
<reference evidence="2 3" key="1">
    <citation type="submission" date="2017-02" db="EMBL/GenBank/DDBJ databases">
        <authorList>
            <person name="Peterson S.W."/>
        </authorList>
    </citation>
    <scope>NUCLEOTIDE SEQUENCE [LARGE SCALE GENOMIC DNA]</scope>
    <source>
        <strain evidence="2 3">42ea</strain>
    </source>
</reference>
<name>A0A1R4IGI6_9LACT</name>
<dbReference type="Proteomes" id="UP000195611">
    <property type="component" value="Unassembled WGS sequence"/>
</dbReference>